<feature type="transmembrane region" description="Helical" evidence="10">
    <location>
        <begin position="361"/>
        <end position="383"/>
    </location>
</feature>
<dbReference type="NCBIfam" id="TIGR01695">
    <property type="entry name" value="murJ_mviN"/>
    <property type="match status" value="1"/>
</dbReference>
<feature type="transmembrane region" description="Helical" evidence="10">
    <location>
        <begin position="415"/>
        <end position="439"/>
    </location>
</feature>
<dbReference type="EMBL" id="CP135137">
    <property type="protein sequence ID" value="WWR11329.1"/>
    <property type="molecule type" value="Genomic_DNA"/>
</dbReference>
<sequence>MILSKKHNNSFYSIILIAINTLFSRILGVFRDIVLANLFGVQSNIDVFYVVFRILNVIKCLFSENAFIQILIPILFENHKDNSFFLIKDLISRIIGRLVLVFFIVSVIGIFVSPLIVFIFAPGFIKNSEHFYLASEMLKIILPVLVFIPLTAMSSVILNIYGFFGVSAVAPVVVNISLILFALYLSPYFKYPVLSLSWGVLLSGIIQFLFQLFFLYKKKLLFTIKIIWNDSEVNNILKLMIPGLFGVSILQINIIIDLFFSSFLSGGSIVWLYYTDRLINFPIGVFGVSVSTVMFPRLSKVFFKENKELFFYILDKGFRLILLIAIPSTIGLIYYSKPLIAICFFYGNFSFYDLLQTQKSLIIFSFGIPAFMLTKVLSVAFYASRDSKTPLKITVFSTVFNCIFCLFFIKNLTYIILAFMSVISGYINFGFLLFFLVRFKLYYPLYGWRKFIIQLIMANLVVISYLYTSLNDVNTLVYLTQTTIYMKLITLFQHIALVIIIYWLVLYIVGIRLSDLDFRLKKNNYLTTKV</sequence>
<evidence type="ECO:0000256" key="2">
    <source>
        <dbReference type="ARBA" id="ARBA00022475"/>
    </source>
</evidence>
<feature type="transmembrane region" description="Helical" evidence="10">
    <location>
        <begin position="236"/>
        <end position="259"/>
    </location>
</feature>
<dbReference type="Pfam" id="PF03023">
    <property type="entry name" value="MurJ"/>
    <property type="match status" value="1"/>
</dbReference>
<dbReference type="InterPro" id="IPR004268">
    <property type="entry name" value="MurJ"/>
</dbReference>
<dbReference type="PANTHER" id="PTHR47019">
    <property type="entry name" value="LIPID II FLIPPASE MURJ"/>
    <property type="match status" value="1"/>
</dbReference>
<proteinExistence type="inferred from homology"/>
<feature type="transmembrane region" description="Helical" evidence="10">
    <location>
        <begin position="390"/>
        <end position="409"/>
    </location>
</feature>
<feature type="transmembrane region" description="Helical" evidence="10">
    <location>
        <begin position="279"/>
        <end position="299"/>
    </location>
</feature>
<comment type="subcellular location">
    <subcellularLocation>
        <location evidence="10">Cell inner membrane</location>
        <topology evidence="10">Multi-pass membrane protein</topology>
    </subcellularLocation>
    <subcellularLocation>
        <location evidence="1">Cell membrane</location>
        <topology evidence="1">Multi-pass membrane protein</topology>
    </subcellularLocation>
</comment>
<name>A0ABZ2GV25_9GAMM</name>
<keyword evidence="3 10" id="KW-0812">Transmembrane</keyword>
<accession>A0ABZ2GV25</accession>
<dbReference type="CDD" id="cd13123">
    <property type="entry name" value="MATE_MurJ_like"/>
    <property type="match status" value="1"/>
</dbReference>
<keyword evidence="5 10" id="KW-0573">Peptidoglycan synthesis</keyword>
<reference evidence="12" key="1">
    <citation type="submission" date="2023-09" db="EMBL/GenBank/DDBJ databases">
        <title>Genomes of two closely related lineages of the louse Polyplax serrata with different host specificities.</title>
        <authorList>
            <person name="Martinu J."/>
            <person name="Tarabai H."/>
            <person name="Stefka J."/>
            <person name="Hypsa V."/>
        </authorList>
    </citation>
    <scope>NUCLEOTIDE SEQUENCE [LARGE SCALE GENOMIC DNA]</scope>
    <source>
        <strain evidence="12">98ZLc_SE</strain>
    </source>
</reference>
<comment type="pathway">
    <text evidence="10">Cell wall biogenesis; peptidoglycan biosynthesis.</text>
</comment>
<keyword evidence="6 10" id="KW-1133">Transmembrane helix</keyword>
<keyword evidence="10 11" id="KW-0813">Transport</keyword>
<feature type="transmembrane region" description="Helical" evidence="10">
    <location>
        <begin position="140"/>
        <end position="161"/>
    </location>
</feature>
<keyword evidence="2 10" id="KW-1003">Cell membrane</keyword>
<dbReference type="HAMAP" id="MF_02078">
    <property type="entry name" value="MurJ_MviN"/>
    <property type="match status" value="1"/>
</dbReference>
<evidence type="ECO:0000256" key="9">
    <source>
        <dbReference type="ARBA" id="ARBA00061532"/>
    </source>
</evidence>
<dbReference type="PRINTS" id="PR01806">
    <property type="entry name" value="VIRFACTRMVIN"/>
</dbReference>
<evidence type="ECO:0000256" key="10">
    <source>
        <dbReference type="HAMAP-Rule" id="MF_02078"/>
    </source>
</evidence>
<protein>
    <recommendedName>
        <fullName evidence="10">Probable lipid II flippase MurJ</fullName>
    </recommendedName>
</protein>
<dbReference type="RefSeq" id="WP_338515936.1">
    <property type="nucleotide sequence ID" value="NZ_CP135137.1"/>
</dbReference>
<evidence type="ECO:0000256" key="4">
    <source>
        <dbReference type="ARBA" id="ARBA00022960"/>
    </source>
</evidence>
<dbReference type="PIRSF" id="PIRSF002869">
    <property type="entry name" value="MviN"/>
    <property type="match status" value="1"/>
</dbReference>
<evidence type="ECO:0000313" key="12">
    <source>
        <dbReference type="EMBL" id="WWR11329.1"/>
    </source>
</evidence>
<feature type="transmembrane region" description="Helical" evidence="10">
    <location>
        <begin position="320"/>
        <end position="349"/>
    </location>
</feature>
<feature type="transmembrane region" description="Helical" evidence="10">
    <location>
        <begin position="195"/>
        <end position="216"/>
    </location>
</feature>
<feature type="transmembrane region" description="Helical" evidence="10">
    <location>
        <begin position="168"/>
        <end position="189"/>
    </location>
</feature>
<comment type="similarity">
    <text evidence="9 10 11">Belongs to the MurJ/MviN family.</text>
</comment>
<keyword evidence="4 10" id="KW-0133">Cell shape</keyword>
<evidence type="ECO:0000256" key="8">
    <source>
        <dbReference type="ARBA" id="ARBA00060041"/>
    </source>
</evidence>
<evidence type="ECO:0000256" key="11">
    <source>
        <dbReference type="PIRNR" id="PIRNR002869"/>
    </source>
</evidence>
<dbReference type="Proteomes" id="UP001368618">
    <property type="component" value="Chromosome"/>
</dbReference>
<evidence type="ECO:0000256" key="6">
    <source>
        <dbReference type="ARBA" id="ARBA00022989"/>
    </source>
</evidence>
<evidence type="ECO:0000256" key="7">
    <source>
        <dbReference type="ARBA" id="ARBA00023136"/>
    </source>
</evidence>
<comment type="function">
    <text evidence="8 10 11">Involved in peptidoglycan biosynthesis. Transports lipid-linked peptidoglycan precursors from the inner to the outer leaflet of the cytoplasmic membrane.</text>
</comment>
<gene>
    <name evidence="10 12" type="primary">murJ</name>
    <name evidence="12" type="ORF">RQL39_01360</name>
</gene>
<feature type="transmembrane region" description="Helical" evidence="10">
    <location>
        <begin position="97"/>
        <end position="120"/>
    </location>
</feature>
<feature type="transmembrane region" description="Helical" evidence="10">
    <location>
        <begin position="488"/>
        <end position="509"/>
    </location>
</feature>
<organism evidence="12 13">
    <name type="scientific">Candidatus Legionella polyplacis</name>
    <dbReference type="NCBI Taxonomy" id="2005262"/>
    <lineage>
        <taxon>Bacteria</taxon>
        <taxon>Pseudomonadati</taxon>
        <taxon>Pseudomonadota</taxon>
        <taxon>Gammaproteobacteria</taxon>
        <taxon>Legionellales</taxon>
        <taxon>Legionellaceae</taxon>
        <taxon>Legionella</taxon>
    </lineage>
</organism>
<keyword evidence="13" id="KW-1185">Reference proteome</keyword>
<keyword evidence="10 11" id="KW-0961">Cell wall biogenesis/degradation</keyword>
<keyword evidence="10" id="KW-0997">Cell inner membrane</keyword>
<evidence type="ECO:0000256" key="5">
    <source>
        <dbReference type="ARBA" id="ARBA00022984"/>
    </source>
</evidence>
<dbReference type="PANTHER" id="PTHR47019:SF1">
    <property type="entry name" value="LIPID II FLIPPASE MURJ"/>
    <property type="match status" value="1"/>
</dbReference>
<feature type="transmembrane region" description="Helical" evidence="10">
    <location>
        <begin position="451"/>
        <end position="468"/>
    </location>
</feature>
<feature type="transmembrane region" description="Helical" evidence="10">
    <location>
        <begin position="12"/>
        <end position="30"/>
    </location>
</feature>
<evidence type="ECO:0000256" key="3">
    <source>
        <dbReference type="ARBA" id="ARBA00022692"/>
    </source>
</evidence>
<dbReference type="InterPro" id="IPR051050">
    <property type="entry name" value="Lipid_II_flippase_MurJ/MviN"/>
</dbReference>
<evidence type="ECO:0000256" key="1">
    <source>
        <dbReference type="ARBA" id="ARBA00004651"/>
    </source>
</evidence>
<keyword evidence="7 10" id="KW-0472">Membrane</keyword>
<evidence type="ECO:0000313" key="13">
    <source>
        <dbReference type="Proteomes" id="UP001368618"/>
    </source>
</evidence>